<comment type="caution">
    <text evidence="3">The sequence shown here is derived from an EMBL/GenBank/DDBJ whole genome shotgun (WGS) entry which is preliminary data.</text>
</comment>
<evidence type="ECO:0000313" key="3">
    <source>
        <dbReference type="EMBL" id="GAA0175353.1"/>
    </source>
</evidence>
<dbReference type="EMBL" id="BAABME010009542">
    <property type="protein sequence ID" value="GAA0175353.1"/>
    <property type="molecule type" value="Genomic_DNA"/>
</dbReference>
<accession>A0AAV3RK44</accession>
<sequence>MKKKKKRKTPLSEDDTTKMVASNIDPSLLVRVPQDHRINVEGVLDEKLQSVVAEWGQNDSSPAGIGSSVHPAGNGIGVGLVAPQSGYVVALDSENEVVPHGDDGDKIQVVSKNPTVAPVSRPHIDDGSISEGSQVVPIAGDVLVFKAGGSGSVPDGKFAASTIRRPKDAAMVKTRARHNPARPSGTLQGVGSAPNRAQMPTPLPNCPGVADPGTVPAGSHEGVKVRPQFADVLKDNRIVGNGLKLQQYDPMENEDDVVLAASDEIPFVETWGYCLIGCFTGPFPGRHALDSLVKSCGVKCRIIPYGKGWTVFRFATDDDRFRVFNGGPYLAYGKTLMLRLVDAGVILADDLFTSVPTWVLFHDVPLSVWSESGLSM</sequence>
<dbReference type="InterPro" id="IPR040256">
    <property type="entry name" value="At4g02000-like"/>
</dbReference>
<evidence type="ECO:0000256" key="1">
    <source>
        <dbReference type="SAM" id="MobiDB-lite"/>
    </source>
</evidence>
<dbReference type="PANTHER" id="PTHR31286">
    <property type="entry name" value="GLYCINE-RICH CELL WALL STRUCTURAL PROTEIN 1.8-LIKE"/>
    <property type="match status" value="1"/>
</dbReference>
<organism evidence="3 4">
    <name type="scientific">Lithospermum erythrorhizon</name>
    <name type="common">Purple gromwell</name>
    <name type="synonym">Lithospermum officinale var. erythrorhizon</name>
    <dbReference type="NCBI Taxonomy" id="34254"/>
    <lineage>
        <taxon>Eukaryota</taxon>
        <taxon>Viridiplantae</taxon>
        <taxon>Streptophyta</taxon>
        <taxon>Embryophyta</taxon>
        <taxon>Tracheophyta</taxon>
        <taxon>Spermatophyta</taxon>
        <taxon>Magnoliopsida</taxon>
        <taxon>eudicotyledons</taxon>
        <taxon>Gunneridae</taxon>
        <taxon>Pentapetalae</taxon>
        <taxon>asterids</taxon>
        <taxon>lamiids</taxon>
        <taxon>Boraginales</taxon>
        <taxon>Boraginaceae</taxon>
        <taxon>Boraginoideae</taxon>
        <taxon>Lithospermeae</taxon>
        <taxon>Lithospermum</taxon>
    </lineage>
</organism>
<protein>
    <recommendedName>
        <fullName evidence="2">DUF4283 domain-containing protein</fullName>
    </recommendedName>
</protein>
<evidence type="ECO:0000313" key="4">
    <source>
        <dbReference type="Proteomes" id="UP001454036"/>
    </source>
</evidence>
<name>A0AAV3RK44_LITER</name>
<dbReference type="PANTHER" id="PTHR31286:SF180">
    <property type="entry name" value="OS10G0362600 PROTEIN"/>
    <property type="match status" value="1"/>
</dbReference>
<dbReference type="AlphaFoldDB" id="A0AAV3RK44"/>
<keyword evidence="4" id="KW-1185">Reference proteome</keyword>
<dbReference type="Proteomes" id="UP001454036">
    <property type="component" value="Unassembled WGS sequence"/>
</dbReference>
<evidence type="ECO:0000259" key="2">
    <source>
        <dbReference type="Pfam" id="PF14111"/>
    </source>
</evidence>
<feature type="domain" description="DUF4283" evidence="2">
    <location>
        <begin position="269"/>
        <end position="338"/>
    </location>
</feature>
<gene>
    <name evidence="3" type="ORF">LIER_28542</name>
</gene>
<dbReference type="Pfam" id="PF14111">
    <property type="entry name" value="DUF4283"/>
    <property type="match status" value="1"/>
</dbReference>
<feature type="region of interest" description="Disordered" evidence="1">
    <location>
        <begin position="175"/>
        <end position="194"/>
    </location>
</feature>
<proteinExistence type="predicted"/>
<reference evidence="3 4" key="1">
    <citation type="submission" date="2024-01" db="EMBL/GenBank/DDBJ databases">
        <title>The complete chloroplast genome sequence of Lithospermum erythrorhizon: insights into the phylogenetic relationship among Boraginaceae species and the maternal lineages of purple gromwells.</title>
        <authorList>
            <person name="Okada T."/>
            <person name="Watanabe K."/>
        </authorList>
    </citation>
    <scope>NUCLEOTIDE SEQUENCE [LARGE SCALE GENOMIC DNA]</scope>
</reference>
<dbReference type="InterPro" id="IPR025558">
    <property type="entry name" value="DUF4283"/>
</dbReference>